<evidence type="ECO:0000313" key="1">
    <source>
        <dbReference type="EMBL" id="MBK7952686.1"/>
    </source>
</evidence>
<reference evidence="1 2" key="1">
    <citation type="submission" date="2020-10" db="EMBL/GenBank/DDBJ databases">
        <title>Connecting structure to function with the recovery of over 1000 high-quality activated sludge metagenome-assembled genomes encoding full-length rRNA genes using long-read sequencing.</title>
        <authorList>
            <person name="Singleton C.M."/>
            <person name="Petriglieri F."/>
            <person name="Kristensen J.M."/>
            <person name="Kirkegaard R.H."/>
            <person name="Michaelsen T.Y."/>
            <person name="Andersen M.H."/>
            <person name="Karst S.M."/>
            <person name="Dueholm M.S."/>
            <person name="Nielsen P.H."/>
            <person name="Albertsen M."/>
        </authorList>
    </citation>
    <scope>NUCLEOTIDE SEQUENCE [LARGE SCALE GENOMIC DNA]</scope>
    <source>
        <strain evidence="1">Fred_18-Q3-R57-64_BAT3C.720</strain>
    </source>
</reference>
<organism evidence="1 2">
    <name type="scientific">Candidatus Accumulibacter affinis</name>
    <dbReference type="NCBI Taxonomy" id="2954384"/>
    <lineage>
        <taxon>Bacteria</taxon>
        <taxon>Pseudomonadati</taxon>
        <taxon>Pseudomonadota</taxon>
        <taxon>Betaproteobacteria</taxon>
        <taxon>Candidatus Accumulibacter</taxon>
    </lineage>
</organism>
<dbReference type="Proteomes" id="UP000706151">
    <property type="component" value="Unassembled WGS sequence"/>
</dbReference>
<dbReference type="AlphaFoldDB" id="A0A935T5L3"/>
<accession>A0A935T5L3</accession>
<comment type="caution">
    <text evidence="1">The sequence shown here is derived from an EMBL/GenBank/DDBJ whole genome shotgun (WGS) entry which is preliminary data.</text>
</comment>
<sequence>MSLTLACGSICVFDGQVEEEITMKETMIDTEVTYTLELAGRFYIVEHVPARVCQETGEQFFSPEAVEHIQALIKSNRKPSRVIETSVYQYP</sequence>
<gene>
    <name evidence="1" type="ORF">IPK02_01240</name>
</gene>
<dbReference type="NCBIfam" id="TIGR03831">
    <property type="entry name" value="YgiT_finger"/>
    <property type="match status" value="1"/>
</dbReference>
<name>A0A935T5L3_9PROT</name>
<proteinExistence type="predicted"/>
<protein>
    <submittedName>
        <fullName evidence="1">YgiT-type zinc finger protein</fullName>
    </submittedName>
</protein>
<dbReference type="InterPro" id="IPR022453">
    <property type="entry name" value="Znf_MqsA-type"/>
</dbReference>
<evidence type="ECO:0000313" key="2">
    <source>
        <dbReference type="Proteomes" id="UP000706151"/>
    </source>
</evidence>
<dbReference type="EMBL" id="JADJOT010000001">
    <property type="protein sequence ID" value="MBK7952686.1"/>
    <property type="molecule type" value="Genomic_DNA"/>
</dbReference>